<reference evidence="1 2" key="1">
    <citation type="submission" date="2022-10" db="EMBL/GenBank/DDBJ databases">
        <title>Characterization of Pseudomonas capsici strains from pepper and tomato in Georgia.</title>
        <authorList>
            <person name="Zhao M."/>
            <person name="Dutta B."/>
        </authorList>
    </citation>
    <scope>NUCLEOTIDE SEQUENCE [LARGE SCALE GENOMIC DNA]</scope>
    <source>
        <strain evidence="1 2">Pc20-5</strain>
    </source>
</reference>
<evidence type="ECO:0000313" key="1">
    <source>
        <dbReference type="EMBL" id="MCV4375102.1"/>
    </source>
</evidence>
<name>A0ABT3BRV2_9PSED</name>
<protein>
    <submittedName>
        <fullName evidence="1">Uncharacterized protein</fullName>
    </submittedName>
</protein>
<proteinExistence type="predicted"/>
<dbReference type="Proteomes" id="UP001207294">
    <property type="component" value="Unassembled WGS sequence"/>
</dbReference>
<dbReference type="RefSeq" id="WP_206401039.1">
    <property type="nucleotide sequence ID" value="NZ_JAFGZD010000001.1"/>
</dbReference>
<organism evidence="1 2">
    <name type="scientific">Pseudomonas capsici</name>
    <dbReference type="NCBI Taxonomy" id="2810614"/>
    <lineage>
        <taxon>Bacteria</taxon>
        <taxon>Pseudomonadati</taxon>
        <taxon>Pseudomonadota</taxon>
        <taxon>Gammaproteobacteria</taxon>
        <taxon>Pseudomonadales</taxon>
        <taxon>Pseudomonadaceae</taxon>
        <taxon>Pseudomonas</taxon>
    </lineage>
</organism>
<gene>
    <name evidence="1" type="ORF">OH718_00690</name>
</gene>
<dbReference type="EMBL" id="JAOXML010000001">
    <property type="protein sequence ID" value="MCV4375102.1"/>
    <property type="molecule type" value="Genomic_DNA"/>
</dbReference>
<keyword evidence="2" id="KW-1185">Reference proteome</keyword>
<dbReference type="GeneID" id="93559437"/>
<comment type="caution">
    <text evidence="1">The sequence shown here is derived from an EMBL/GenBank/DDBJ whole genome shotgun (WGS) entry which is preliminary data.</text>
</comment>
<sequence>MTEVHNQGHLPHNPYIPKNLYIQWRNTDSQRRMLAKTRDDLADLWHGTMAFDANSFDKMLKVSGTCVPTVYYRKISASEWTAINGKPDPFKPVFDYLNTDLYRYWMSSSLLKVMAFGNENATDDSAIIIKLTFSTGLASDLGAMLKPHQEAGVQGNRLVVALHREGFAQIGNITTNAQVTEIKNRNLDHNLGFTSQQLNYLKAQLVKFEKIKG</sequence>
<evidence type="ECO:0000313" key="2">
    <source>
        <dbReference type="Proteomes" id="UP001207294"/>
    </source>
</evidence>
<accession>A0ABT3BRV2</accession>